<reference evidence="6 7" key="1">
    <citation type="journal article" date="2014" name="Int. J. Syst. Evol. Microbiol.">
        <title>Phylogenomics and the dynamic genome evolution of the genus Streptococcus.</title>
        <authorList>
            <consortium name="The Broad Institute Genome Sequencing Platform"/>
            <person name="Richards V.P."/>
            <person name="Palmer S.R."/>
            <person name="Pavinski Bitar P.D."/>
            <person name="Qin X."/>
            <person name="Weinstock G.M."/>
            <person name="Highlander S.K."/>
            <person name="Town C.D."/>
            <person name="Burne R.A."/>
            <person name="Stanhope M.J."/>
        </authorList>
    </citation>
    <scope>NUCLEOTIDE SEQUENCE [LARGE SCALE GENOMIC DNA]</scope>
    <source>
        <strain evidence="6 7">707-05</strain>
    </source>
</reference>
<dbReference type="GO" id="GO:0000155">
    <property type="term" value="F:phosphorelay sensor kinase activity"/>
    <property type="evidence" value="ECO:0007669"/>
    <property type="project" value="InterPro"/>
</dbReference>
<dbReference type="InterPro" id="IPR010559">
    <property type="entry name" value="Sig_transdc_His_kin_internal"/>
</dbReference>
<dbReference type="Pfam" id="PF06580">
    <property type="entry name" value="His_kinase"/>
    <property type="match status" value="1"/>
</dbReference>
<evidence type="ECO:0000313" key="6">
    <source>
        <dbReference type="EMBL" id="EHI70364.1"/>
    </source>
</evidence>
<dbReference type="eggNOG" id="COG2972">
    <property type="taxonomic scope" value="Bacteria"/>
</dbReference>
<dbReference type="Gene3D" id="3.30.565.10">
    <property type="entry name" value="Histidine kinase-like ATPase, C-terminal domain"/>
    <property type="match status" value="1"/>
</dbReference>
<dbReference type="InterPro" id="IPR003660">
    <property type="entry name" value="HAMP_dom"/>
</dbReference>
<dbReference type="Gene3D" id="6.10.340.10">
    <property type="match status" value="1"/>
</dbReference>
<dbReference type="PROSITE" id="PS50885">
    <property type="entry name" value="HAMP"/>
    <property type="match status" value="1"/>
</dbReference>
<keyword evidence="4" id="KW-1133">Transmembrane helix</keyword>
<dbReference type="InterPro" id="IPR036890">
    <property type="entry name" value="HATPase_C_sf"/>
</dbReference>
<keyword evidence="2" id="KW-0597">Phosphoprotein</keyword>
<protein>
    <submittedName>
        <fullName evidence="6">Histidine kinase</fullName>
        <ecNumber evidence="6">2.7.3.-</ecNumber>
    </submittedName>
</protein>
<comment type="subcellular location">
    <subcellularLocation>
        <location evidence="1">Membrane</location>
    </subcellularLocation>
</comment>
<dbReference type="OrthoDB" id="9776552at2"/>
<name>G5K168_9STRE</name>
<keyword evidence="7" id="KW-1185">Reference proteome</keyword>
<dbReference type="Proteomes" id="UP000003330">
    <property type="component" value="Unassembled WGS sequence"/>
</dbReference>
<dbReference type="STRING" id="764299.STRIC_0345"/>
<evidence type="ECO:0000259" key="5">
    <source>
        <dbReference type="PROSITE" id="PS50885"/>
    </source>
</evidence>
<keyword evidence="6" id="KW-0418">Kinase</keyword>
<sequence length="573" mass="66614">MKLNSFSKALTRHFKQGILINRLMKLYSFLILIFFSLSAIGLSTYSIRNRYQMVETEAQMRLEDTLSKLQSQNYVTLRVLEQLIGRPEDYRNLYHYMMLTPNQYLTKVFDDWQKGKDTILFSEQLRRLFDLYPEMDTITITLEDGTSYLYADRAIKTGRLLAGKPEKMTGNYLIRSIRHPESGDITGKLYLHFDQPSPILHKKQNNYLATFAFDYYGRKLFSQGGKDVRTLETSFQKVLKRDDTVNLNTIAKGYNIQYNRSGDLLAYVTIRKSYLFGEAVRTVIIYSLSSLLLAWLLLQLLFRVFKNYIQQVSEITDTVEKVAAGDLSLTIDNSHMELELYNISEAINQMLSNINAYIDEIYVLEVEQRDAQMRALQSQINPHFLYNTLEYIRMYALSCQQEELADVIFAFASLLRNNISQDKTTKLKDELAFCEKYIYLYQMRYPDSFAYHVKIDPNIANLAIPKFIIQPLVENYFINGIDYSRQDNALSIKALDEDDSILIRVLDNGKGISKERLAEIQAGLKNPQVLGNSSIGLQNVYMRLFHQFRDQVSWLMSEAEGGGFMIEIRIRKD</sequence>
<dbReference type="AlphaFoldDB" id="G5K168"/>
<evidence type="ECO:0000313" key="7">
    <source>
        <dbReference type="Proteomes" id="UP000003330"/>
    </source>
</evidence>
<dbReference type="PANTHER" id="PTHR42713:SF2">
    <property type="entry name" value="TWO-COMPONENT SENSOR KINASE YESM"/>
    <property type="match status" value="1"/>
</dbReference>
<keyword evidence="4" id="KW-0472">Membrane</keyword>
<keyword evidence="3 6" id="KW-0808">Transferase</keyword>
<feature type="transmembrane region" description="Helical" evidence="4">
    <location>
        <begin position="26"/>
        <end position="45"/>
    </location>
</feature>
<dbReference type="PANTHER" id="PTHR42713">
    <property type="entry name" value="HISTIDINE KINASE-RELATED"/>
    <property type="match status" value="1"/>
</dbReference>
<dbReference type="SMART" id="SM00304">
    <property type="entry name" value="HAMP"/>
    <property type="match status" value="1"/>
</dbReference>
<comment type="caution">
    <text evidence="6">The sequence shown here is derived from an EMBL/GenBank/DDBJ whole genome shotgun (WGS) entry which is preliminary data.</text>
</comment>
<dbReference type="GO" id="GO:0016020">
    <property type="term" value="C:membrane"/>
    <property type="evidence" value="ECO:0007669"/>
    <property type="project" value="UniProtKB-SubCell"/>
</dbReference>
<dbReference type="EMBL" id="AEUX02000004">
    <property type="protein sequence ID" value="EHI70364.1"/>
    <property type="molecule type" value="Genomic_DNA"/>
</dbReference>
<evidence type="ECO:0000256" key="2">
    <source>
        <dbReference type="ARBA" id="ARBA00022553"/>
    </source>
</evidence>
<accession>G5K168</accession>
<feature type="domain" description="HAMP" evidence="5">
    <location>
        <begin position="306"/>
        <end position="359"/>
    </location>
</feature>
<evidence type="ECO:0000256" key="1">
    <source>
        <dbReference type="ARBA" id="ARBA00004370"/>
    </source>
</evidence>
<feature type="transmembrane region" description="Helical" evidence="4">
    <location>
        <begin position="279"/>
        <end position="302"/>
    </location>
</feature>
<dbReference type="EC" id="2.7.3.-" evidence="6"/>
<organism evidence="6 7">
    <name type="scientific">Streptococcus ictaluri 707-05</name>
    <dbReference type="NCBI Taxonomy" id="764299"/>
    <lineage>
        <taxon>Bacteria</taxon>
        <taxon>Bacillati</taxon>
        <taxon>Bacillota</taxon>
        <taxon>Bacilli</taxon>
        <taxon>Lactobacillales</taxon>
        <taxon>Streptococcaceae</taxon>
        <taxon>Streptococcus</taxon>
    </lineage>
</organism>
<evidence type="ECO:0000256" key="3">
    <source>
        <dbReference type="ARBA" id="ARBA00022679"/>
    </source>
</evidence>
<dbReference type="RefSeq" id="WP_008087872.1">
    <property type="nucleotide sequence ID" value="NZ_AEUX02000004.1"/>
</dbReference>
<proteinExistence type="predicted"/>
<evidence type="ECO:0000256" key="4">
    <source>
        <dbReference type="SAM" id="Phobius"/>
    </source>
</evidence>
<gene>
    <name evidence="6" type="ORF">STRIC_0345</name>
</gene>
<dbReference type="InterPro" id="IPR051552">
    <property type="entry name" value="HptR"/>
</dbReference>
<dbReference type="SUPFAM" id="SSF55874">
    <property type="entry name" value="ATPase domain of HSP90 chaperone/DNA topoisomerase II/histidine kinase"/>
    <property type="match status" value="1"/>
</dbReference>
<keyword evidence="4" id="KW-0812">Transmembrane</keyword>